<evidence type="ECO:0000313" key="2">
    <source>
        <dbReference type="Proteomes" id="UP000199360"/>
    </source>
</evidence>
<organism evidence="1 2">
    <name type="scientific">Micromonospora humi</name>
    <dbReference type="NCBI Taxonomy" id="745366"/>
    <lineage>
        <taxon>Bacteria</taxon>
        <taxon>Bacillati</taxon>
        <taxon>Actinomycetota</taxon>
        <taxon>Actinomycetes</taxon>
        <taxon>Micromonosporales</taxon>
        <taxon>Micromonosporaceae</taxon>
        <taxon>Micromonospora</taxon>
    </lineage>
</organism>
<dbReference type="Pfam" id="PF04978">
    <property type="entry name" value="MST"/>
    <property type="match status" value="1"/>
</dbReference>
<gene>
    <name evidence="1" type="ORF">GA0070213_10320</name>
</gene>
<sequence>MLSAMAIYDPKADLRDYLRGAREAVVWKLDGLGEYDVRRPLTATGTNLLGLVKHLARGEFGYFGETFGRPSDAVPRWPEGEEAWEAWALPTESRESVVDLYRQAWAHADATIEALPLDAVGRVPWWGDGGEVTLHHVLVHVTAETQRHAGHADIVRELIDGTVGLLRTTTNVPTTDAAHWVAHRDMVERHAREAAGR</sequence>
<dbReference type="InterPro" id="IPR007061">
    <property type="entry name" value="MST-like"/>
</dbReference>
<protein>
    <recommendedName>
        <fullName evidence="3">DinB superfamily protein</fullName>
    </recommendedName>
</protein>
<dbReference type="Proteomes" id="UP000199360">
    <property type="component" value="Unassembled WGS sequence"/>
</dbReference>
<keyword evidence="2" id="KW-1185">Reference proteome</keyword>
<dbReference type="SUPFAM" id="SSF109854">
    <property type="entry name" value="DinB/YfiT-like putative metalloenzymes"/>
    <property type="match status" value="1"/>
</dbReference>
<evidence type="ECO:0000313" key="1">
    <source>
        <dbReference type="EMBL" id="SCG44495.1"/>
    </source>
</evidence>
<reference evidence="2" key="1">
    <citation type="submission" date="2016-06" db="EMBL/GenBank/DDBJ databases">
        <authorList>
            <person name="Varghese N."/>
            <person name="Submissions Spin"/>
        </authorList>
    </citation>
    <scope>NUCLEOTIDE SEQUENCE [LARGE SCALE GENOMIC DNA]</scope>
    <source>
        <strain evidence="2">DSM 45647</strain>
    </source>
</reference>
<dbReference type="AlphaFoldDB" id="A0A1C5HER8"/>
<dbReference type="EMBL" id="FMDM01000003">
    <property type="protein sequence ID" value="SCG44495.1"/>
    <property type="molecule type" value="Genomic_DNA"/>
</dbReference>
<dbReference type="STRING" id="745366.GA0070213_10320"/>
<dbReference type="InterPro" id="IPR034660">
    <property type="entry name" value="DinB/YfiT-like"/>
</dbReference>
<accession>A0A1C5HER8</accession>
<evidence type="ECO:0008006" key="3">
    <source>
        <dbReference type="Google" id="ProtNLM"/>
    </source>
</evidence>
<proteinExistence type="predicted"/>
<dbReference type="Gene3D" id="1.20.120.450">
    <property type="entry name" value="dinb family like domain"/>
    <property type="match status" value="1"/>
</dbReference>
<name>A0A1C5HER8_9ACTN</name>